<feature type="transmembrane region" description="Helical" evidence="13">
    <location>
        <begin position="373"/>
        <end position="392"/>
    </location>
</feature>
<keyword evidence="8 13" id="KW-0472">Membrane</keyword>
<organism evidence="17 18">
    <name type="scientific">Zootermopsis nevadensis</name>
    <name type="common">Dampwood termite</name>
    <dbReference type="NCBI Taxonomy" id="136037"/>
    <lineage>
        <taxon>Eukaryota</taxon>
        <taxon>Metazoa</taxon>
        <taxon>Ecdysozoa</taxon>
        <taxon>Arthropoda</taxon>
        <taxon>Hexapoda</taxon>
        <taxon>Insecta</taxon>
        <taxon>Pterygota</taxon>
        <taxon>Neoptera</taxon>
        <taxon>Polyneoptera</taxon>
        <taxon>Dictyoptera</taxon>
        <taxon>Blattodea</taxon>
        <taxon>Blattoidea</taxon>
        <taxon>Termitoidae</taxon>
        <taxon>Termopsidae</taxon>
        <taxon>Zootermopsis</taxon>
    </lineage>
</organism>
<dbReference type="OrthoDB" id="6506757at2759"/>
<keyword evidence="10" id="KW-0325">Glycoprotein</keyword>
<sequence length="654" mass="75044">MRTPEACSSKGPVLLFVISLIFHVAIFETDHNLQLHLVRCAVTVSTRHFSPGGTLLISVPNCSASSTHDRTIGHTHEESKIYDQIVKGLQLQTRWPIVISRPGPIKHETSHLKDHSYVLITCFQVTLNDVLRNLEEQLNALKVRKSWNPRGQFLVLTTEKHSSGRLLVRKVLELLWSFKVLNAVVVVPELPQALVLYTWYPYQSRDVCTHVKEVALDSWLFENGGQLVSNTTLFPLKIPYDLKGCNITISALQVEPYTFLSKADNSEVACKDGVECRLLQFIMDKLNMSFELKSPGEEMWGDKLENNSWSGMKGHLYKNISDIAFGALLLEEELCNVFECTNSYIENYSFWNLPRSEEVAKWKGVFRVFKPTTWLAFGAVCFAVVLLLWRIARNNNAVSSHTSSYANFCKCFLNVWAVVLGVSASEMPRTSRLRSLFLIWLFYCLHMDTVYLSYLTTFMIHSGYEHQIQNVEELVDSDMEYGYNKGFDKYFNDLTDPTMVKMLRHRKHCDGYGVECLRRMTKNKDFALLATSYFMEYQISRDNVLQPGKSLFYTFQDGFLRNSFVFYLTKRSPLLERINTIIRHAAEGGFLDQWWREMKTSWILSSAMDIQEESSTLTLSHLQSAFVILFLGLGLCLVVFVVELACVYGLKKNA</sequence>
<comment type="similarity">
    <text evidence="2">Belongs to the glutamate-gated ion channel (TC 1.A.10.1) family.</text>
</comment>
<keyword evidence="9" id="KW-0675">Receptor</keyword>
<evidence type="ECO:0000259" key="16">
    <source>
        <dbReference type="Pfam" id="PF24061"/>
    </source>
</evidence>
<keyword evidence="7" id="KW-0406">Ion transport</keyword>
<keyword evidence="11" id="KW-1071">Ligand-gated ion channel</keyword>
<evidence type="ECO:0000256" key="6">
    <source>
        <dbReference type="ARBA" id="ARBA00022989"/>
    </source>
</evidence>
<proteinExistence type="inferred from homology"/>
<accession>A0A067RGE0</accession>
<evidence type="ECO:0000256" key="9">
    <source>
        <dbReference type="ARBA" id="ARBA00023170"/>
    </source>
</evidence>
<dbReference type="InterPro" id="IPR056198">
    <property type="entry name" value="LBD_receptor"/>
</dbReference>
<dbReference type="OMA" id="YLQDAHT"/>
<dbReference type="FunCoup" id="A0A067RGE0">
    <property type="interactions" value="68"/>
</dbReference>
<gene>
    <name evidence="17" type="ORF">L798_00164</name>
</gene>
<evidence type="ECO:0000256" key="2">
    <source>
        <dbReference type="ARBA" id="ARBA00008685"/>
    </source>
</evidence>
<protein>
    <recommendedName>
        <fullName evidence="19">Ionotropic glutamate receptor C-terminal domain-containing protein</fullName>
    </recommendedName>
</protein>
<keyword evidence="6 13" id="KW-1133">Transmembrane helix</keyword>
<name>A0A067RGE0_ZOONE</name>
<dbReference type="eggNOG" id="KOG1052">
    <property type="taxonomic scope" value="Eukaryota"/>
</dbReference>
<dbReference type="InParanoid" id="A0A067RGE0"/>
<feature type="domain" description="Putative ionotropic receptor ligand binding" evidence="16">
    <location>
        <begin position="76"/>
        <end position="237"/>
    </location>
</feature>
<evidence type="ECO:0000313" key="17">
    <source>
        <dbReference type="EMBL" id="KDR22847.1"/>
    </source>
</evidence>
<dbReference type="PANTHER" id="PTHR42643">
    <property type="entry name" value="IONOTROPIC RECEPTOR 20A-RELATED"/>
    <property type="match status" value="1"/>
</dbReference>
<dbReference type="Pfam" id="PF24061">
    <property type="entry name" value="LBD_receptor"/>
    <property type="match status" value="1"/>
</dbReference>
<feature type="transmembrane region" description="Helical" evidence="13">
    <location>
        <begin position="436"/>
        <end position="460"/>
    </location>
</feature>
<evidence type="ECO:0000256" key="11">
    <source>
        <dbReference type="ARBA" id="ARBA00023286"/>
    </source>
</evidence>
<feature type="transmembrane region" description="Helical" evidence="13">
    <location>
        <begin position="625"/>
        <end position="650"/>
    </location>
</feature>
<dbReference type="GO" id="GO:0050906">
    <property type="term" value="P:detection of stimulus involved in sensory perception"/>
    <property type="evidence" value="ECO:0007669"/>
    <property type="project" value="UniProtKB-ARBA"/>
</dbReference>
<dbReference type="Gene3D" id="3.40.190.10">
    <property type="entry name" value="Periplasmic binding protein-like II"/>
    <property type="match status" value="1"/>
</dbReference>
<dbReference type="PANTHER" id="PTHR42643:SF24">
    <property type="entry name" value="IONOTROPIC RECEPTOR 60A"/>
    <property type="match status" value="1"/>
</dbReference>
<evidence type="ECO:0000259" key="15">
    <source>
        <dbReference type="Pfam" id="PF10613"/>
    </source>
</evidence>
<dbReference type="Gene3D" id="1.10.287.70">
    <property type="match status" value="1"/>
</dbReference>
<dbReference type="EMBL" id="KK852483">
    <property type="protein sequence ID" value="KDR22847.1"/>
    <property type="molecule type" value="Genomic_DNA"/>
</dbReference>
<evidence type="ECO:0000256" key="4">
    <source>
        <dbReference type="ARBA" id="ARBA00022475"/>
    </source>
</evidence>
<dbReference type="GO" id="GO:0005886">
    <property type="term" value="C:plasma membrane"/>
    <property type="evidence" value="ECO:0007669"/>
    <property type="project" value="UniProtKB-SubCell"/>
</dbReference>
<dbReference type="Proteomes" id="UP000027135">
    <property type="component" value="Unassembled WGS sequence"/>
</dbReference>
<dbReference type="GO" id="GO:0015276">
    <property type="term" value="F:ligand-gated monoatomic ion channel activity"/>
    <property type="evidence" value="ECO:0007669"/>
    <property type="project" value="InterPro"/>
</dbReference>
<evidence type="ECO:0000256" key="12">
    <source>
        <dbReference type="ARBA" id="ARBA00023303"/>
    </source>
</evidence>
<evidence type="ECO:0000256" key="13">
    <source>
        <dbReference type="SAM" id="Phobius"/>
    </source>
</evidence>
<evidence type="ECO:0000256" key="5">
    <source>
        <dbReference type="ARBA" id="ARBA00022692"/>
    </source>
</evidence>
<evidence type="ECO:0000256" key="7">
    <source>
        <dbReference type="ARBA" id="ARBA00023065"/>
    </source>
</evidence>
<dbReference type="InterPro" id="IPR052192">
    <property type="entry name" value="Insect_Ionotropic_Sensory_Rcpt"/>
</dbReference>
<feature type="domain" description="Ionotropic glutamate receptor L-glutamate and glycine-binding" evidence="15">
    <location>
        <begin position="247"/>
        <end position="346"/>
    </location>
</feature>
<keyword evidence="18" id="KW-1185">Reference proteome</keyword>
<dbReference type="Pfam" id="PF00060">
    <property type="entry name" value="Lig_chan"/>
    <property type="match status" value="1"/>
</dbReference>
<dbReference type="InterPro" id="IPR001320">
    <property type="entry name" value="Iontro_rcpt_C"/>
</dbReference>
<feature type="domain" description="Ionotropic glutamate receptor C-terminal" evidence="14">
    <location>
        <begin position="373"/>
        <end position="633"/>
    </location>
</feature>
<keyword evidence="3" id="KW-0813">Transport</keyword>
<keyword evidence="12" id="KW-0407">Ion channel</keyword>
<dbReference type="Pfam" id="PF10613">
    <property type="entry name" value="Lig_chan-Glu_bd"/>
    <property type="match status" value="1"/>
</dbReference>
<evidence type="ECO:0008006" key="19">
    <source>
        <dbReference type="Google" id="ProtNLM"/>
    </source>
</evidence>
<comment type="subcellular location">
    <subcellularLocation>
        <location evidence="1">Cell membrane</location>
        <topology evidence="1">Multi-pass membrane protein</topology>
    </subcellularLocation>
</comment>
<dbReference type="SUPFAM" id="SSF53850">
    <property type="entry name" value="Periplasmic binding protein-like II"/>
    <property type="match status" value="1"/>
</dbReference>
<reference evidence="17 18" key="1">
    <citation type="journal article" date="2014" name="Nat. Commun.">
        <title>Molecular traces of alternative social organization in a termite genome.</title>
        <authorList>
            <person name="Terrapon N."/>
            <person name="Li C."/>
            <person name="Robertson H.M."/>
            <person name="Ji L."/>
            <person name="Meng X."/>
            <person name="Booth W."/>
            <person name="Chen Z."/>
            <person name="Childers C.P."/>
            <person name="Glastad K.M."/>
            <person name="Gokhale K."/>
            <person name="Gowin J."/>
            <person name="Gronenberg W."/>
            <person name="Hermansen R.A."/>
            <person name="Hu H."/>
            <person name="Hunt B.G."/>
            <person name="Huylmans A.K."/>
            <person name="Khalil S.M."/>
            <person name="Mitchell R.D."/>
            <person name="Munoz-Torres M.C."/>
            <person name="Mustard J.A."/>
            <person name="Pan H."/>
            <person name="Reese J.T."/>
            <person name="Scharf M.E."/>
            <person name="Sun F."/>
            <person name="Vogel H."/>
            <person name="Xiao J."/>
            <person name="Yang W."/>
            <person name="Yang Z."/>
            <person name="Yang Z."/>
            <person name="Zhou J."/>
            <person name="Zhu J."/>
            <person name="Brent C.S."/>
            <person name="Elsik C.G."/>
            <person name="Goodisman M.A."/>
            <person name="Liberles D.A."/>
            <person name="Roe R.M."/>
            <person name="Vargo E.L."/>
            <person name="Vilcinskas A."/>
            <person name="Wang J."/>
            <person name="Bornberg-Bauer E."/>
            <person name="Korb J."/>
            <person name="Zhang G."/>
            <person name="Liebig J."/>
        </authorList>
    </citation>
    <scope>NUCLEOTIDE SEQUENCE [LARGE SCALE GENOMIC DNA]</scope>
    <source>
        <tissue evidence="17">Whole organism</tissue>
    </source>
</reference>
<keyword evidence="5 13" id="KW-0812">Transmembrane</keyword>
<evidence type="ECO:0000259" key="14">
    <source>
        <dbReference type="Pfam" id="PF00060"/>
    </source>
</evidence>
<evidence type="ECO:0000313" key="18">
    <source>
        <dbReference type="Proteomes" id="UP000027135"/>
    </source>
</evidence>
<evidence type="ECO:0000256" key="10">
    <source>
        <dbReference type="ARBA" id="ARBA00023180"/>
    </source>
</evidence>
<evidence type="ECO:0000256" key="3">
    <source>
        <dbReference type="ARBA" id="ARBA00022448"/>
    </source>
</evidence>
<dbReference type="InterPro" id="IPR019594">
    <property type="entry name" value="Glu/Gly-bd"/>
</dbReference>
<evidence type="ECO:0000256" key="1">
    <source>
        <dbReference type="ARBA" id="ARBA00004651"/>
    </source>
</evidence>
<feature type="transmembrane region" description="Helical" evidence="13">
    <location>
        <begin position="12"/>
        <end position="29"/>
    </location>
</feature>
<keyword evidence="4" id="KW-1003">Cell membrane</keyword>
<evidence type="ECO:0000256" key="8">
    <source>
        <dbReference type="ARBA" id="ARBA00023136"/>
    </source>
</evidence>
<dbReference type="AlphaFoldDB" id="A0A067RGE0"/>